<dbReference type="EMBL" id="LVHG01000095">
    <property type="protein sequence ID" value="OAK57051.1"/>
    <property type="molecule type" value="Genomic_DNA"/>
</dbReference>
<reference evidence="2 3" key="1">
    <citation type="submission" date="2016-03" db="EMBL/GenBank/DDBJ databases">
        <title>Genome sequence of Variovorax paradoxus KB5.</title>
        <authorList>
            <person name="Jeong H."/>
            <person name="Hong C.E."/>
            <person name="Jo S.H."/>
            <person name="Park J.M."/>
        </authorList>
    </citation>
    <scope>NUCLEOTIDE SEQUENCE [LARGE SCALE GENOMIC DNA]</scope>
    <source>
        <strain evidence="2 3">KB5</strain>
    </source>
</reference>
<feature type="signal peptide" evidence="1">
    <location>
        <begin position="1"/>
        <end position="27"/>
    </location>
</feature>
<evidence type="ECO:0000256" key="1">
    <source>
        <dbReference type="SAM" id="SignalP"/>
    </source>
</evidence>
<comment type="caution">
    <text evidence="2">The sequence shown here is derived from an EMBL/GenBank/DDBJ whole genome shotgun (WGS) entry which is preliminary data.</text>
</comment>
<evidence type="ECO:0000313" key="2">
    <source>
        <dbReference type="EMBL" id="OAK57051.1"/>
    </source>
</evidence>
<gene>
    <name evidence="2" type="ORF">A3K87_03950</name>
</gene>
<dbReference type="Proteomes" id="UP000077852">
    <property type="component" value="Unassembled WGS sequence"/>
</dbReference>
<organism evidence="2 3">
    <name type="scientific">Variovorax paradoxus</name>
    <dbReference type="NCBI Taxonomy" id="34073"/>
    <lineage>
        <taxon>Bacteria</taxon>
        <taxon>Pseudomonadati</taxon>
        <taxon>Pseudomonadota</taxon>
        <taxon>Betaproteobacteria</taxon>
        <taxon>Burkholderiales</taxon>
        <taxon>Comamonadaceae</taxon>
        <taxon>Variovorax</taxon>
    </lineage>
</organism>
<dbReference type="RefSeq" id="WP_081271291.1">
    <property type="nucleotide sequence ID" value="NZ_LVHG01000095.1"/>
</dbReference>
<accession>A0AA91I7S7</accession>
<feature type="chain" id="PRO_5041682555" evidence="1">
    <location>
        <begin position="28"/>
        <end position="191"/>
    </location>
</feature>
<protein>
    <submittedName>
        <fullName evidence="2">Uncharacterized protein</fullName>
    </submittedName>
</protein>
<name>A0AA91I7S7_VARPD</name>
<evidence type="ECO:0000313" key="3">
    <source>
        <dbReference type="Proteomes" id="UP000077852"/>
    </source>
</evidence>
<sequence>MNRHVFRTLAGISMAGALAAGTGLVHAQQQQGQVVQARVISATPIRETTGSDVSYNVTYEYNGQQYTTRTNTRPGATIAVQASSYGVVTSPVAPQGQVQTYPVEASGSGGSPWDNVVPEPGVVVGASAPAPVYVQPAPVYAAPVYVDPFYGYGYPYAYPPVGISLNLGYSRGWGGGYHRGGWGGFRGGWHR</sequence>
<keyword evidence="1" id="KW-0732">Signal</keyword>
<proteinExistence type="predicted"/>
<dbReference type="AlphaFoldDB" id="A0AA91I7S7"/>